<dbReference type="GO" id="GO:0000139">
    <property type="term" value="C:Golgi membrane"/>
    <property type="evidence" value="ECO:0007669"/>
    <property type="project" value="UniProtKB-SubCell"/>
</dbReference>
<dbReference type="PANTHER" id="PTHR15071:SF0">
    <property type="entry name" value="MANNOSE 6-PHOSPHATE RECEPTOR-LIKE PROTEIN 1"/>
    <property type="match status" value="1"/>
</dbReference>
<dbReference type="AlphaFoldDB" id="A0AAU9VNX8"/>
<feature type="compositionally biased region" description="Basic and acidic residues" evidence="1">
    <location>
        <begin position="289"/>
        <end position="301"/>
    </location>
</feature>
<dbReference type="EMBL" id="CALNXJ010000003">
    <property type="protein sequence ID" value="CAH3035498.1"/>
    <property type="molecule type" value="Genomic_DNA"/>
</dbReference>
<reference evidence="3 4" key="1">
    <citation type="submission" date="2022-05" db="EMBL/GenBank/DDBJ databases">
        <authorList>
            <consortium name="Genoscope - CEA"/>
            <person name="William W."/>
        </authorList>
    </citation>
    <scope>NUCLEOTIDE SEQUENCE [LARGE SCALE GENOMIC DNA]</scope>
</reference>
<accession>A0AAU9VNX8</accession>
<keyword evidence="2" id="KW-0472">Membrane</keyword>
<dbReference type="Gene3D" id="2.70.130.10">
    <property type="entry name" value="Mannose-6-phosphate receptor binding domain"/>
    <property type="match status" value="1"/>
</dbReference>
<sequence length="301" mass="33986">MAVSWLRCFMRATILYGSLTYQEANGIKTQSRDCLHVDPAGNKYNLTSLRNTDETARFTITYRGYKYSFNPCESFKIGKPFRGNECHSDVAICRWVEEQMYHNIGHQSTEKCLLDKDTKTPMLEYTGDIYTKTSHVLLKCDKTEERPSFKALSVGNPQLFVFSLTHKCACPNLCLYKHVTPSKQPGPSNPNDNNMVSVVAGSLGSLVFVACIVMVILLIVRRMNRPNPQNRGEDQPILPEPATINRFSSINEDSERLGSERLGRNSPSGTFLDYSQFENEITESQEDPPDGKNKSCAENRC</sequence>
<organism evidence="3 4">
    <name type="scientific">Pocillopora meandrina</name>
    <dbReference type="NCBI Taxonomy" id="46732"/>
    <lineage>
        <taxon>Eukaryota</taxon>
        <taxon>Metazoa</taxon>
        <taxon>Cnidaria</taxon>
        <taxon>Anthozoa</taxon>
        <taxon>Hexacorallia</taxon>
        <taxon>Scleractinia</taxon>
        <taxon>Astrocoeniina</taxon>
        <taxon>Pocilloporidae</taxon>
        <taxon>Pocillopora</taxon>
    </lineage>
</organism>
<gene>
    <name evidence="3" type="ORF">PMEA_00017383</name>
</gene>
<evidence type="ECO:0000256" key="1">
    <source>
        <dbReference type="SAM" id="MobiDB-lite"/>
    </source>
</evidence>
<feature type="compositionally biased region" description="Basic and acidic residues" evidence="1">
    <location>
        <begin position="253"/>
        <end position="263"/>
    </location>
</feature>
<dbReference type="InterPro" id="IPR009011">
    <property type="entry name" value="Man6P_isomerase_rcpt-bd_dom_sf"/>
</dbReference>
<evidence type="ECO:0000313" key="4">
    <source>
        <dbReference type="Proteomes" id="UP001159428"/>
    </source>
</evidence>
<keyword evidence="2" id="KW-1133">Transmembrane helix</keyword>
<dbReference type="PANTHER" id="PTHR15071">
    <property type="entry name" value="MANNOSE-6-PHOSPHATE RECEPTOR FAMILY MEMBER"/>
    <property type="match status" value="1"/>
</dbReference>
<evidence type="ECO:0000256" key="2">
    <source>
        <dbReference type="SAM" id="Phobius"/>
    </source>
</evidence>
<dbReference type="Proteomes" id="UP001159428">
    <property type="component" value="Unassembled WGS sequence"/>
</dbReference>
<feature type="transmembrane region" description="Helical" evidence="2">
    <location>
        <begin position="195"/>
        <end position="220"/>
    </location>
</feature>
<evidence type="ECO:0000313" key="3">
    <source>
        <dbReference type="EMBL" id="CAH3035498.1"/>
    </source>
</evidence>
<protein>
    <submittedName>
        <fullName evidence="3">Uncharacterized protein</fullName>
    </submittedName>
</protein>
<proteinExistence type="predicted"/>
<comment type="caution">
    <text evidence="3">The sequence shown here is derived from an EMBL/GenBank/DDBJ whole genome shotgun (WGS) entry which is preliminary data.</text>
</comment>
<dbReference type="SUPFAM" id="SSF50911">
    <property type="entry name" value="Mannose 6-phosphate receptor domain"/>
    <property type="match status" value="1"/>
</dbReference>
<dbReference type="SMART" id="SM01404">
    <property type="entry name" value="CIMR"/>
    <property type="match status" value="1"/>
</dbReference>
<dbReference type="GO" id="GO:0005802">
    <property type="term" value="C:trans-Golgi network"/>
    <property type="evidence" value="ECO:0007669"/>
    <property type="project" value="TreeGrafter"/>
</dbReference>
<feature type="region of interest" description="Disordered" evidence="1">
    <location>
        <begin position="251"/>
        <end position="301"/>
    </location>
</feature>
<keyword evidence="2" id="KW-0812">Transmembrane</keyword>
<name>A0AAU9VNX8_9CNID</name>
<keyword evidence="4" id="KW-1185">Reference proteome</keyword>